<comment type="caution">
    <text evidence="5">The sequence shown here is derived from an EMBL/GenBank/DDBJ whole genome shotgun (WGS) entry which is preliminary data.</text>
</comment>
<evidence type="ECO:0000313" key="6">
    <source>
        <dbReference type="Proteomes" id="UP000580250"/>
    </source>
</evidence>
<evidence type="ECO:0000256" key="4">
    <source>
        <dbReference type="ARBA" id="ARBA00022729"/>
    </source>
</evidence>
<keyword evidence="4" id="KW-0732">Signal</keyword>
<evidence type="ECO:0000313" key="5">
    <source>
        <dbReference type="EMBL" id="CAD2179680.1"/>
    </source>
</evidence>
<dbReference type="Gene3D" id="2.10.90.10">
    <property type="entry name" value="Cystine-knot cytokines"/>
    <property type="match status" value="1"/>
</dbReference>
<reference evidence="5 6" key="1">
    <citation type="submission" date="2020-08" db="EMBL/GenBank/DDBJ databases">
        <authorList>
            <person name="Koutsovoulos G."/>
            <person name="Danchin GJ E."/>
        </authorList>
    </citation>
    <scope>NUCLEOTIDE SEQUENCE [LARGE SCALE GENOMIC DNA]</scope>
</reference>
<dbReference type="InterPro" id="IPR010345">
    <property type="entry name" value="IL-17_fam"/>
</dbReference>
<keyword evidence="3" id="KW-0964">Secreted</keyword>
<dbReference type="SUPFAM" id="SSF57501">
    <property type="entry name" value="Cystine-knot cytokines"/>
    <property type="match status" value="1"/>
</dbReference>
<dbReference type="InterPro" id="IPR029034">
    <property type="entry name" value="Cystine-knot_cytokine"/>
</dbReference>
<dbReference type="Pfam" id="PF06083">
    <property type="entry name" value="IL17"/>
    <property type="match status" value="1"/>
</dbReference>
<accession>A0A6V7VXL5</accession>
<sequence length="326" mass="37089">MTNTNKSKNTRQMLFIAYNTINYPIYYAFQISSLLHKTITFNDIINNKILPNKKLPSKSEKNIRGIQQKRKHCLRSVSQALISPLIVLLLPVMISASTQSASSFFGSPGAPLIFFSGRHHFQYPWGEQKLQRHNMKTFFKRSEPALPMNECLQNTAVQRAATALLADLPATSISEEMKRQRRAETALTETGVECPNDENIREGVMNEDDIREIKPGMPMEMRSICPFIYVENVNERRLPRRITEVRCLCERPPRRGRTHHTAGIHCEPLHFSIPVLLFEDEQCSEPKRSLEQVTLGCVAVHGASSRSGFLSAIGQPRPLIVTEQQF</sequence>
<evidence type="ECO:0000256" key="1">
    <source>
        <dbReference type="ARBA" id="ARBA00004613"/>
    </source>
</evidence>
<name>A0A6V7VXL5_MELEN</name>
<dbReference type="GO" id="GO:0005576">
    <property type="term" value="C:extracellular region"/>
    <property type="evidence" value="ECO:0007669"/>
    <property type="project" value="UniProtKB-SubCell"/>
</dbReference>
<dbReference type="GO" id="GO:0005125">
    <property type="term" value="F:cytokine activity"/>
    <property type="evidence" value="ECO:0007669"/>
    <property type="project" value="InterPro"/>
</dbReference>
<protein>
    <submittedName>
        <fullName evidence="5">Uncharacterized protein</fullName>
    </submittedName>
</protein>
<gene>
    <name evidence="5" type="ORF">MENT_LOCUS31694</name>
</gene>
<evidence type="ECO:0000256" key="2">
    <source>
        <dbReference type="ARBA" id="ARBA00007236"/>
    </source>
</evidence>
<dbReference type="OrthoDB" id="5875853at2759"/>
<proteinExistence type="inferred from homology"/>
<evidence type="ECO:0000256" key="3">
    <source>
        <dbReference type="ARBA" id="ARBA00022525"/>
    </source>
</evidence>
<comment type="similarity">
    <text evidence="2">Belongs to the IL-17 family.</text>
</comment>
<dbReference type="EMBL" id="CAJEWN010000350">
    <property type="protein sequence ID" value="CAD2179680.1"/>
    <property type="molecule type" value="Genomic_DNA"/>
</dbReference>
<organism evidence="5 6">
    <name type="scientific">Meloidogyne enterolobii</name>
    <name type="common">Root-knot nematode worm</name>
    <name type="synonym">Meloidogyne mayaguensis</name>
    <dbReference type="NCBI Taxonomy" id="390850"/>
    <lineage>
        <taxon>Eukaryota</taxon>
        <taxon>Metazoa</taxon>
        <taxon>Ecdysozoa</taxon>
        <taxon>Nematoda</taxon>
        <taxon>Chromadorea</taxon>
        <taxon>Rhabditida</taxon>
        <taxon>Tylenchina</taxon>
        <taxon>Tylenchomorpha</taxon>
        <taxon>Tylenchoidea</taxon>
        <taxon>Meloidogynidae</taxon>
        <taxon>Meloidogyninae</taxon>
        <taxon>Meloidogyne</taxon>
    </lineage>
</organism>
<dbReference type="Proteomes" id="UP000580250">
    <property type="component" value="Unassembled WGS sequence"/>
</dbReference>
<comment type="subcellular location">
    <subcellularLocation>
        <location evidence="1">Secreted</location>
    </subcellularLocation>
</comment>
<dbReference type="AlphaFoldDB" id="A0A6V7VXL5"/>